<dbReference type="EMBL" id="CCNB01000019">
    <property type="protein sequence ID" value="CDX39715.1"/>
    <property type="molecule type" value="Genomic_DNA"/>
</dbReference>
<sequence length="43" mass="4678">MRAGRAGTLAAPDSPRRARLASQGEWKTFQLWAATLTYSIASL</sequence>
<evidence type="ECO:0000313" key="2">
    <source>
        <dbReference type="Proteomes" id="UP000046373"/>
    </source>
</evidence>
<proteinExistence type="predicted"/>
<dbReference type="Proteomes" id="UP000046373">
    <property type="component" value="Unassembled WGS sequence"/>
</dbReference>
<reference evidence="1 2" key="1">
    <citation type="submission" date="2014-08" db="EMBL/GenBank/DDBJ databases">
        <authorList>
            <person name="Moulin Lionel"/>
        </authorList>
    </citation>
    <scope>NUCLEOTIDE SEQUENCE [LARGE SCALE GENOMIC DNA]</scope>
</reference>
<organism evidence="1 2">
    <name type="scientific">Mesorhizobium plurifarium</name>
    <dbReference type="NCBI Taxonomy" id="69974"/>
    <lineage>
        <taxon>Bacteria</taxon>
        <taxon>Pseudomonadati</taxon>
        <taxon>Pseudomonadota</taxon>
        <taxon>Alphaproteobacteria</taxon>
        <taxon>Hyphomicrobiales</taxon>
        <taxon>Phyllobacteriaceae</taxon>
        <taxon>Mesorhizobium</taxon>
    </lineage>
</organism>
<name>A0A090GMX7_MESPL</name>
<dbReference type="AlphaFoldDB" id="A0A090GMX7"/>
<gene>
    <name evidence="1" type="ORF">MPLDJ20_260098</name>
</gene>
<protein>
    <submittedName>
        <fullName evidence="1">Uncharacterized protein</fullName>
    </submittedName>
</protein>
<accession>A0A090GMX7</accession>
<evidence type="ECO:0000313" key="1">
    <source>
        <dbReference type="EMBL" id="CDX39715.1"/>
    </source>
</evidence>